<accession>A0A1S3RIL6</accession>
<sequence length="1148" mass="127800">MTVYNLNLDLGFLSNEEAHAVVEVLERDKRLKEIEKERIGRLLEQRGDRKSVLGWPENLRNQQTNNISVHPSQAPHSTNIEQQTVRSKPIKGRDDGSGRHTTLRARLSSMFSLRVPLRGSRDPGGKNNSHSHNNGVSNVHSSGGQSCEDKSTEAKHVEEQIGELAEEPNKEAHTEEELTKEVHTEEELTKEVHTEEELTKEVHTEEELTKEVHTEEELTKEVHTEEELTKEVHTEEELTKEVHTEEELTKEVHTEGPAKEEPIEDHSVESNKVIGPAAFPEGETEKRRTDLLETGGKQESSTGQNQREDQESSGVTGPASAPQSASHPPVKHENPTSNPRKGEHIQPSAELKTSIPFSPNRNIRCCPIRPHHSDISSPFLVPQEQSLPRADTVESLSPEVTNIPLHSPHRPPKLQSSILKRSQLQKASGRAVTPARHLSLIRPWSVKSPGMFSLLRPSSSTTLPTSHYAETQAEASGLSSKLTSVLPSNLSSDLPSNLPSNLPSSSGHRESPVTLRQHISSSHLTLFPASDLQCFPPQSLNRILPHTTLSHYPLGYKTRLSSSLIFNYLPMSKNTLDTATESPKYLNRSKSLDTHLTKAVSMDTAGDNHSPYSPPSNTRWMSSSERIHMLAKQHNLAAQVGLSKAISQQRILQTNASVQSNNQRMFKHHAYDSGLYDTGPSLAVKTHSLSSLSSRASHGLQSHLHSPPVSPDHMTDLTRSYGGTHSAPADTKQLMIGDKIKVTGSEIIDSEIHNISEFKCQTSNKDLFESQIRKNCLGLPAQDATLISDRTEKEPTGYRSNRKVDQILNRLRMIFSSKRIEEKSVLFGRKGKTVPSTLEGASVISENRRTGKRSPEVKEVLKPIDLQRNVACHLRQQNRGCNGLTISTVKLASKNAQLDIHDKERNTISTEKNGNPSLSKEELSRTNHPHSPYFSSQSHKDSGSSRTSHFSLNTKNEDVFSSSMGKDSRSDRSRTACFKPTQLSYSNNSPTTTDFGLKHGRSISVTNIYSNRTSRNRRISTGTDMAPTRYLRSLEDIRVPGDLDRTPRTLSRAFSSTQKTYFSLIKTDSILSPKSLTLPLRFNESSTLPTEILNSLIIDQKLQVIQGPMELLPISSSSLSDFEEYDSDTTTDGEYYLSSDDWEKESIL</sequence>
<feature type="compositionally biased region" description="Basic and acidic residues" evidence="1">
    <location>
        <begin position="167"/>
        <end position="269"/>
    </location>
</feature>
<dbReference type="Proteomes" id="UP001652741">
    <property type="component" value="Chromosome ssa04"/>
</dbReference>
<feature type="compositionally biased region" description="Low complexity" evidence="1">
    <location>
        <begin position="318"/>
        <end position="328"/>
    </location>
</feature>
<organism evidence="3 4">
    <name type="scientific">Salmo salar</name>
    <name type="common">Atlantic salmon</name>
    <dbReference type="NCBI Taxonomy" id="8030"/>
    <lineage>
        <taxon>Eukaryota</taxon>
        <taxon>Metazoa</taxon>
        <taxon>Chordata</taxon>
        <taxon>Craniata</taxon>
        <taxon>Vertebrata</taxon>
        <taxon>Euteleostomi</taxon>
        <taxon>Actinopterygii</taxon>
        <taxon>Neopterygii</taxon>
        <taxon>Teleostei</taxon>
        <taxon>Protacanthopterygii</taxon>
        <taxon>Salmoniformes</taxon>
        <taxon>Salmonidae</taxon>
        <taxon>Salmoninae</taxon>
        <taxon>Salmo</taxon>
    </lineage>
</organism>
<feature type="domain" description="RabBD" evidence="2">
    <location>
        <begin position="7"/>
        <end position="59"/>
    </location>
</feature>
<protein>
    <recommendedName>
        <fullName evidence="2">RabBD domain-containing protein</fullName>
    </recommendedName>
</protein>
<dbReference type="PROSITE" id="PS50916">
    <property type="entry name" value="RABBD"/>
    <property type="match status" value="1"/>
</dbReference>
<dbReference type="GO" id="GO:0006886">
    <property type="term" value="P:intracellular protein transport"/>
    <property type="evidence" value="ECO:0007669"/>
    <property type="project" value="InterPro"/>
</dbReference>
<reference evidence="4" key="1">
    <citation type="submission" date="2025-08" db="UniProtKB">
        <authorList>
            <consortium name="RefSeq"/>
        </authorList>
    </citation>
    <scope>IDENTIFICATION</scope>
</reference>
<name>A0A1S3RIL6_SALSA</name>
<proteinExistence type="predicted"/>
<dbReference type="AlphaFoldDB" id="A0A1S3RIL6"/>
<dbReference type="GO" id="GO:0031267">
    <property type="term" value="F:small GTPase binding"/>
    <property type="evidence" value="ECO:0007669"/>
    <property type="project" value="InterPro"/>
</dbReference>
<dbReference type="InterPro" id="IPR010911">
    <property type="entry name" value="Rab_BD"/>
</dbReference>
<keyword evidence="3" id="KW-1185">Reference proteome</keyword>
<feature type="compositionally biased region" description="Polar residues" evidence="1">
    <location>
        <begin position="944"/>
        <end position="965"/>
    </location>
</feature>
<feature type="compositionally biased region" description="Low complexity" evidence="1">
    <location>
        <begin position="125"/>
        <end position="144"/>
    </location>
</feature>
<feature type="region of interest" description="Disordered" evidence="1">
    <location>
        <begin position="489"/>
        <end position="515"/>
    </location>
</feature>
<feature type="region of interest" description="Disordered" evidence="1">
    <location>
        <begin position="66"/>
        <end position="359"/>
    </location>
</feature>
<feature type="compositionally biased region" description="Basic and acidic residues" evidence="1">
    <location>
        <begin position="330"/>
        <end position="344"/>
    </location>
</feature>
<feature type="compositionally biased region" description="Polar residues" evidence="1">
    <location>
        <begin position="66"/>
        <end position="86"/>
    </location>
</feature>
<feature type="region of interest" description="Disordered" evidence="1">
    <location>
        <begin position="897"/>
        <end position="974"/>
    </location>
</feature>
<dbReference type="KEGG" id="sasa:106603071"/>
<feature type="compositionally biased region" description="Polar residues" evidence="1">
    <location>
        <begin position="907"/>
        <end position="918"/>
    </location>
</feature>
<evidence type="ECO:0000259" key="2">
    <source>
        <dbReference type="PROSITE" id="PS50916"/>
    </source>
</evidence>
<gene>
    <name evidence="4" type="primary">LOC106603071</name>
</gene>
<dbReference type="GeneID" id="106603071"/>
<evidence type="ECO:0000313" key="4">
    <source>
        <dbReference type="RefSeq" id="XP_014051707.2"/>
    </source>
</evidence>
<dbReference type="RefSeq" id="XP_014051707.2">
    <property type="nucleotide sequence ID" value="XM_014196232.2"/>
</dbReference>
<feature type="region of interest" description="Disordered" evidence="1">
    <location>
        <begin position="689"/>
        <end position="709"/>
    </location>
</feature>
<evidence type="ECO:0000313" key="3">
    <source>
        <dbReference type="Proteomes" id="UP001652741"/>
    </source>
</evidence>
<dbReference type="Gene3D" id="6.10.250.3000">
    <property type="match status" value="1"/>
</dbReference>
<evidence type="ECO:0000256" key="1">
    <source>
        <dbReference type="SAM" id="MobiDB-lite"/>
    </source>
</evidence>
<feature type="compositionally biased region" description="Low complexity" evidence="1">
    <location>
        <begin position="489"/>
        <end position="506"/>
    </location>
</feature>
<feature type="compositionally biased region" description="Basic and acidic residues" evidence="1">
    <location>
        <begin position="147"/>
        <end position="159"/>
    </location>
</feature>
<feature type="compositionally biased region" description="Low complexity" evidence="1">
    <location>
        <begin position="689"/>
        <end position="702"/>
    </location>
</feature>